<dbReference type="RefSeq" id="XP_056549603.1">
    <property type="nucleotide sequence ID" value="XM_056703643.1"/>
</dbReference>
<keyword evidence="6" id="KW-0496">Mitochondrion</keyword>
<evidence type="ECO:0000313" key="10">
    <source>
        <dbReference type="Proteomes" id="UP001147782"/>
    </source>
</evidence>
<sequence>MGNDGAEDIPADSARLWRKENKQPQISLYPNQGAFDDAIHMPTPSAYLTPPGLAISNNKLSHPTPIPDNYYFDTYSLVRNISKGGFTDDQSVTIMEAIEHILENNIDFTEQCLTSRYNFDNDSYLFKEACSQLRSSIQSARDLEAERQHASRIQLQHEFNMLSQRLHQEMTEMKDSIRGMLNDHSITIREYQRNIDTLLQELNYKINVSLNGDGKAAIESIRWILTSRAALTVATCALMIVFVLKFYSVRMQDSERNIKNQEENQLKSHVSTEVCKTLFTAIR</sequence>
<protein>
    <submittedName>
        <fullName evidence="9">Uncharacterized protein</fullName>
    </submittedName>
</protein>
<dbReference type="PANTHER" id="PTHR14360">
    <property type="entry name" value="PROTEIN FMP32, MITOCHONDRIAL"/>
    <property type="match status" value="1"/>
</dbReference>
<evidence type="ECO:0000313" key="9">
    <source>
        <dbReference type="EMBL" id="KAJ5358317.1"/>
    </source>
</evidence>
<dbReference type="GeneID" id="81442822"/>
<name>A0A9W9UUX7_9EURO</name>
<evidence type="ECO:0000256" key="8">
    <source>
        <dbReference type="SAM" id="Phobius"/>
    </source>
</evidence>
<evidence type="ECO:0000256" key="7">
    <source>
        <dbReference type="ARBA" id="ARBA00023136"/>
    </source>
</evidence>
<feature type="transmembrane region" description="Helical" evidence="8">
    <location>
        <begin position="229"/>
        <end position="247"/>
    </location>
</feature>
<dbReference type="Pfam" id="PF07798">
    <property type="entry name" value="CCDC90-like"/>
    <property type="match status" value="1"/>
</dbReference>
<evidence type="ECO:0000256" key="5">
    <source>
        <dbReference type="ARBA" id="ARBA00023054"/>
    </source>
</evidence>
<dbReference type="PANTHER" id="PTHR14360:SF12">
    <property type="entry name" value="MOZ PROTEIN REPRESENTS A CHROMATIN-ASSOCIATED ACETYLTRANSFERASE"/>
    <property type="match status" value="1"/>
</dbReference>
<keyword evidence="5" id="KW-0175">Coiled coil</keyword>
<reference evidence="9" key="1">
    <citation type="submission" date="2022-11" db="EMBL/GenBank/DDBJ databases">
        <authorList>
            <person name="Petersen C."/>
        </authorList>
    </citation>
    <scope>NUCLEOTIDE SEQUENCE</scope>
    <source>
        <strain evidence="9">IBT 29864</strain>
    </source>
</reference>
<dbReference type="InterPro" id="IPR024461">
    <property type="entry name" value="CCDC90-like"/>
</dbReference>
<keyword evidence="10" id="KW-1185">Reference proteome</keyword>
<evidence type="ECO:0000256" key="4">
    <source>
        <dbReference type="ARBA" id="ARBA00022989"/>
    </source>
</evidence>
<dbReference type="Proteomes" id="UP001147782">
    <property type="component" value="Unassembled WGS sequence"/>
</dbReference>
<dbReference type="Gene3D" id="1.20.5.340">
    <property type="match status" value="1"/>
</dbReference>
<dbReference type="AlphaFoldDB" id="A0A9W9UUX7"/>
<dbReference type="GO" id="GO:0005739">
    <property type="term" value="C:mitochondrion"/>
    <property type="evidence" value="ECO:0007669"/>
    <property type="project" value="UniProtKB-SubCell"/>
</dbReference>
<evidence type="ECO:0000256" key="3">
    <source>
        <dbReference type="ARBA" id="ARBA00022692"/>
    </source>
</evidence>
<evidence type="ECO:0000256" key="6">
    <source>
        <dbReference type="ARBA" id="ARBA00023128"/>
    </source>
</evidence>
<keyword evidence="7 8" id="KW-0472">Membrane</keyword>
<proteinExistence type="predicted"/>
<dbReference type="GO" id="GO:0016020">
    <property type="term" value="C:membrane"/>
    <property type="evidence" value="ECO:0007669"/>
    <property type="project" value="UniProtKB-SubCell"/>
</dbReference>
<keyword evidence="3 8" id="KW-0812">Transmembrane</keyword>
<comment type="caution">
    <text evidence="9">The sequence shown here is derived from an EMBL/GenBank/DDBJ whole genome shotgun (WGS) entry which is preliminary data.</text>
</comment>
<keyword evidence="4 8" id="KW-1133">Transmembrane helix</keyword>
<gene>
    <name evidence="9" type="ORF">N7496_010730</name>
</gene>
<comment type="subcellular location">
    <subcellularLocation>
        <location evidence="2">Membrane</location>
    </subcellularLocation>
    <subcellularLocation>
        <location evidence="1">Mitochondrion</location>
    </subcellularLocation>
</comment>
<accession>A0A9W9UUX7</accession>
<evidence type="ECO:0000256" key="2">
    <source>
        <dbReference type="ARBA" id="ARBA00004370"/>
    </source>
</evidence>
<dbReference type="OrthoDB" id="5424147at2759"/>
<reference evidence="9" key="2">
    <citation type="journal article" date="2023" name="IMA Fungus">
        <title>Comparative genomic study of the Penicillium genus elucidates a diverse pangenome and 15 lateral gene transfer events.</title>
        <authorList>
            <person name="Petersen C."/>
            <person name="Sorensen T."/>
            <person name="Nielsen M.R."/>
            <person name="Sondergaard T.E."/>
            <person name="Sorensen J.L."/>
            <person name="Fitzpatrick D.A."/>
            <person name="Frisvad J.C."/>
            <person name="Nielsen K.L."/>
        </authorList>
    </citation>
    <scope>NUCLEOTIDE SEQUENCE</scope>
    <source>
        <strain evidence="9">IBT 29864</strain>
    </source>
</reference>
<organism evidence="9 10">
    <name type="scientific">Penicillium cataractarum</name>
    <dbReference type="NCBI Taxonomy" id="2100454"/>
    <lineage>
        <taxon>Eukaryota</taxon>
        <taxon>Fungi</taxon>
        <taxon>Dikarya</taxon>
        <taxon>Ascomycota</taxon>
        <taxon>Pezizomycotina</taxon>
        <taxon>Eurotiomycetes</taxon>
        <taxon>Eurotiomycetidae</taxon>
        <taxon>Eurotiales</taxon>
        <taxon>Aspergillaceae</taxon>
        <taxon>Penicillium</taxon>
    </lineage>
</organism>
<evidence type="ECO:0000256" key="1">
    <source>
        <dbReference type="ARBA" id="ARBA00004173"/>
    </source>
</evidence>
<dbReference type="EMBL" id="JAPZBS010000009">
    <property type="protein sequence ID" value="KAJ5358317.1"/>
    <property type="molecule type" value="Genomic_DNA"/>
</dbReference>